<evidence type="ECO:0000313" key="2">
    <source>
        <dbReference type="Proteomes" id="UP000199306"/>
    </source>
</evidence>
<dbReference type="InterPro" id="IPR043504">
    <property type="entry name" value="Peptidase_S1_PA_chymotrypsin"/>
</dbReference>
<dbReference type="OrthoDB" id="7794186at2"/>
<proteinExistence type="predicted"/>
<dbReference type="Pfam" id="PF13573">
    <property type="entry name" value="SprB"/>
    <property type="match status" value="5"/>
</dbReference>
<dbReference type="Proteomes" id="UP000199306">
    <property type="component" value="Unassembled WGS sequence"/>
</dbReference>
<dbReference type="EMBL" id="FOXH01000020">
    <property type="protein sequence ID" value="SFQ46305.1"/>
    <property type="molecule type" value="Genomic_DNA"/>
</dbReference>
<dbReference type="Gene3D" id="2.60.40.740">
    <property type="match status" value="1"/>
</dbReference>
<gene>
    <name evidence="1" type="ORF">SAMN04515674_12074</name>
</gene>
<dbReference type="InterPro" id="IPR025667">
    <property type="entry name" value="SprB_repeat"/>
</dbReference>
<dbReference type="STRING" id="1079859.SAMN04515674_12074"/>
<accession>A0A1I5YQH3</accession>
<dbReference type="Gene3D" id="2.40.10.10">
    <property type="entry name" value="Trypsin-like serine proteases"/>
    <property type="match status" value="1"/>
</dbReference>
<organism evidence="1 2">
    <name type="scientific">Pseudarcicella hirudinis</name>
    <dbReference type="NCBI Taxonomy" id="1079859"/>
    <lineage>
        <taxon>Bacteria</taxon>
        <taxon>Pseudomonadati</taxon>
        <taxon>Bacteroidota</taxon>
        <taxon>Cytophagia</taxon>
        <taxon>Cytophagales</taxon>
        <taxon>Flectobacillaceae</taxon>
        <taxon>Pseudarcicella</taxon>
    </lineage>
</organism>
<sequence>MKDLLVHNLQKIKFLLLLISFGLLTNQALSQNLYLDEMKFTDRILSLRNMSCAGNDNTKFHFYLNGSLFTDYTVRFFYAPTPPEVGGVYHINVEFGILKPGDVMQVKDDCGHQSNIVTVKDDYVYVEVPNGASYHGNGIGPNDSSSPYARSVNPVQSGKCELVKVNSHALFQYAISFNTGAYQTGAFKINGLPLKSSDVSAHYYGSTNGSYSINADGSINVDNDTYLGSNTYYSGQSPLTIEYTHNGQDNNGDFSIGIGGMQIRFIKNGSFSVWKRNYLGEVDKQDFAGAYSNASYKITYDGEYYRLSLNGTVISELRRFVVYSATGGNISPGGSQNYGTQAIYTPNGSGIQTISALIDGAVYAAQRFNVAEDITINPTIINSACSGGNTGRIIVNTNGGQSPMQYALNNGASTNINTFNNLTAGNYTIRVQDASGCSATRDVSVSENAALSFSVSSQSNNQCSNTNNGSVSFQAGGGTAPFSYSVDGADYQTDNTFNNLSAGNYTFWLKDANNCLKSLTVTIGNDSYLQASTGLTQNVSCFGGNNGQINVSTTGSIPSGVIQYSKDGVNYQSSSIFTNLTAGTYAISIKDNICQTSFTTSISQPSALDLSTIINSQVLCYNGNTGQISASGTGGAGGYQYSIDGNNYQTNGVFSGLKQGNYKIWVKDVNGCIKESGILSITQPTELKLTLSNKTDVKCYGGNNGTVMVAGSGGIQAYTYAVDGGTEQTSGSFNDLKAGNHTFSIKDQNGCTKSLTIEVIQPKAALSLQISAQQNLVCNQDNTGKVTLHASGGTFPYEYSKDNSNFQNLDVFQSLRAEDYTFIAKDANGCNTSVSTTITQPTPLVVSLINKTDVNCEYQQKGQFTVIASGSNGNYSYSLNGMDFKNNPVAPQNNISGAFTNLLSGNYTITATDGSGCSTDFPVTVSPKFSQIRFDVSKSLPGSCSSTDGTININNVRGGSGNYSYGISSQTSFSTNPDFSNLSNGTYVVTVADELCAYNQSVDLLIPASLKAAYSLGFVSCQIPNASLDVYTISGGNGNYELSLDGGVFSGNRIYTNLVPKVYNLQIKDNPVSCKTNIAIEIKPQNASDISLQSKQDIACFNGSDGKIVVIGNNNMGPFQYRINNEGFSASNTFGNLRVGLHRLYAQNSVGCIDSIQVILTQPTQLNLSLSKQDNNCFGDQTGSINASSSGGTSPYKYALNPPDYQTENLFGNLSAGTYTVTAKDEHGCLQSHNVTLTQPSKILTTPIYKDTITCHGVADGAIQLLTSGGVPGYLYSKDSINYLSDNTFSALNAGNYNFWIKDSHQCLMTSSLKITEPDSLKLSLVKAINPLCAGTEDGIIELKAVGGNGGNVYWRDNAFRQQSVQFTGLSQGEYSFKVEDRKACNDNIRSVKLSWPIGMSAQLSTSQPICYGDSTGAIKVIPSGGTGSYNTYILRSSADTLKAQKDYINYNFKNIKAGSYNLWVSDANGCSLSLKANIAEPDSLEHFIFGSITGKDSVCVGQQVVLDVKNAGKTINWFFDGQEGSAEIANRNKSQYQVVIPGVYSVRISNKTGCSVSDTFELKNSKYALKADFLIPTQAFVGDTVVALDITKPVPNSIYWLLPQNAQKVYSNTNTVAFVPYSSGEMNISLFAISGDCQNVARRNIKIFERSDIDSTGAGYQYQNKPIESVFVYPNPSNGYFSLKVLLRRPAAMKMRLVKSNTGETVLSKTLEPTTNQNDVIHEYDFNLVLATGIYSLILETSKQQISTRVVIIN</sequence>
<reference evidence="1 2" key="1">
    <citation type="submission" date="2016-10" db="EMBL/GenBank/DDBJ databases">
        <authorList>
            <person name="de Groot N.N."/>
        </authorList>
    </citation>
    <scope>NUCLEOTIDE SEQUENCE [LARGE SCALE GENOMIC DNA]</scope>
    <source>
        <strain evidence="2">E92,LMG 26720,CCM 7988</strain>
    </source>
</reference>
<keyword evidence="2" id="KW-1185">Reference proteome</keyword>
<protein>
    <submittedName>
        <fullName evidence="1">SprB repeat-containing protein</fullName>
    </submittedName>
</protein>
<evidence type="ECO:0000313" key="1">
    <source>
        <dbReference type="EMBL" id="SFQ46305.1"/>
    </source>
</evidence>
<name>A0A1I5YQH3_9BACT</name>